<comment type="similarity">
    <text evidence="1">Belongs to the HypD family.</text>
</comment>
<keyword evidence="2" id="KW-0479">Metal-binding</keyword>
<sequence length="359" mass="38489">MVRMNKRIEQVYALFAEAKQPLKFMEVCGTHTMAAFRSGLRSLLPERLSLISGPGCPVCVTANDSINKAIAIAGCPDTIVATFGDMIKVPGSTTSLERVRAQGGHVHVVYSPLDALDLARKNPDKRVVFLGVGFETTVPGVAWTIKNSAETGVANFSVLCMHKTMPAAMAALVSAGPIDINGFLCPGHVSVVIGSNAYAFLAEKHKVPCVVAGFEPMDMVGAIEMLLRQIVEGRSSVEIEYSRSVTPEGNLAAQRIIQEVFEPCDAMWRGVGRIPGSGLKIRREYAAFDAELIFSDIAIESDDENPACICGKILRGVKTPYDCALFARQCTPSEPVGACMVSSEGTCAAYYAYAKKRGA</sequence>
<dbReference type="Gene3D" id="3.40.50.11740">
    <property type="entry name" value="HypD, alpha/beta domain 2"/>
    <property type="match status" value="2"/>
</dbReference>
<name>A0A1F7FCT9_UNCRA</name>
<comment type="caution">
    <text evidence="4">The sequence shown here is derived from an EMBL/GenBank/DDBJ whole genome shotgun (WGS) entry which is preliminary data.</text>
</comment>
<dbReference type="PANTHER" id="PTHR30149:SF0">
    <property type="entry name" value="HYDROGENASE MATURATION FACTOR HYPD"/>
    <property type="match status" value="1"/>
</dbReference>
<evidence type="ECO:0000256" key="2">
    <source>
        <dbReference type="ARBA" id="ARBA00022723"/>
    </source>
</evidence>
<dbReference type="GO" id="GO:0005506">
    <property type="term" value="F:iron ion binding"/>
    <property type="evidence" value="ECO:0007669"/>
    <property type="project" value="TreeGrafter"/>
</dbReference>
<dbReference type="EMBL" id="MFYX01000072">
    <property type="protein sequence ID" value="OGK04458.1"/>
    <property type="molecule type" value="Genomic_DNA"/>
</dbReference>
<proteinExistence type="inferred from homology"/>
<organism evidence="4 5">
    <name type="scientific">Candidatus Raymondbacteria bacterium RIFOXYD12_FULL_49_13</name>
    <dbReference type="NCBI Taxonomy" id="1817890"/>
    <lineage>
        <taxon>Bacteria</taxon>
        <taxon>Raymondiibacteriota</taxon>
    </lineage>
</organism>
<dbReference type="Proteomes" id="UP000179243">
    <property type="component" value="Unassembled WGS sequence"/>
</dbReference>
<dbReference type="InterPro" id="IPR042244">
    <property type="entry name" value="HypD_2_sf"/>
</dbReference>
<dbReference type="AlphaFoldDB" id="A0A1F7FCT9"/>
<protein>
    <submittedName>
        <fullName evidence="4">Hydrogenase formation protein HypD</fullName>
    </submittedName>
</protein>
<evidence type="ECO:0000313" key="4">
    <source>
        <dbReference type="EMBL" id="OGK04458.1"/>
    </source>
</evidence>
<dbReference type="PANTHER" id="PTHR30149">
    <property type="entry name" value="HYDROGENASE PROTEIN ASSEMBLY PROTEIN HYPD"/>
    <property type="match status" value="1"/>
</dbReference>
<dbReference type="PIRSF" id="PIRSF005622">
    <property type="entry name" value="Hydrgn_mat_hypD"/>
    <property type="match status" value="1"/>
</dbReference>
<dbReference type="InterPro" id="IPR002780">
    <property type="entry name" value="Hyd_form_HypD"/>
</dbReference>
<evidence type="ECO:0000256" key="1">
    <source>
        <dbReference type="ARBA" id="ARBA00007888"/>
    </source>
</evidence>
<dbReference type="GO" id="GO:0051539">
    <property type="term" value="F:4 iron, 4 sulfur cluster binding"/>
    <property type="evidence" value="ECO:0007669"/>
    <property type="project" value="TreeGrafter"/>
</dbReference>
<dbReference type="GO" id="GO:0070025">
    <property type="term" value="F:carbon monoxide binding"/>
    <property type="evidence" value="ECO:0007669"/>
    <property type="project" value="TreeGrafter"/>
</dbReference>
<dbReference type="InterPro" id="IPR042243">
    <property type="entry name" value="HypD_1"/>
</dbReference>
<dbReference type="NCBIfam" id="TIGR00075">
    <property type="entry name" value="hypD"/>
    <property type="match status" value="1"/>
</dbReference>
<gene>
    <name evidence="4" type="ORF">A2519_11350</name>
</gene>
<dbReference type="Gene3D" id="6.10.20.100">
    <property type="match status" value="1"/>
</dbReference>
<accession>A0A1F7FCT9</accession>
<dbReference type="GO" id="GO:0051604">
    <property type="term" value="P:protein maturation"/>
    <property type="evidence" value="ECO:0007669"/>
    <property type="project" value="TreeGrafter"/>
</dbReference>
<dbReference type="Pfam" id="PF01924">
    <property type="entry name" value="HypD"/>
    <property type="match status" value="1"/>
</dbReference>
<evidence type="ECO:0000256" key="3">
    <source>
        <dbReference type="ARBA" id="ARBA00023004"/>
    </source>
</evidence>
<keyword evidence="3" id="KW-0408">Iron</keyword>
<reference evidence="4 5" key="1">
    <citation type="journal article" date="2016" name="Nat. Commun.">
        <title>Thousands of microbial genomes shed light on interconnected biogeochemical processes in an aquifer system.</title>
        <authorList>
            <person name="Anantharaman K."/>
            <person name="Brown C.T."/>
            <person name="Hug L.A."/>
            <person name="Sharon I."/>
            <person name="Castelle C.J."/>
            <person name="Probst A.J."/>
            <person name="Thomas B.C."/>
            <person name="Singh A."/>
            <person name="Wilkins M.J."/>
            <person name="Karaoz U."/>
            <person name="Brodie E.L."/>
            <person name="Williams K.H."/>
            <person name="Hubbard S.S."/>
            <person name="Banfield J.F."/>
        </authorList>
    </citation>
    <scope>NUCLEOTIDE SEQUENCE [LARGE SCALE GENOMIC DNA]</scope>
</reference>
<evidence type="ECO:0000313" key="5">
    <source>
        <dbReference type="Proteomes" id="UP000179243"/>
    </source>
</evidence>